<accession>A0A2L0EWH5</accession>
<dbReference type="AlphaFoldDB" id="A0A2L0EWH5"/>
<proteinExistence type="predicted"/>
<reference evidence="1 2" key="1">
    <citation type="submission" date="2015-09" db="EMBL/GenBank/DDBJ databases">
        <title>Sorangium comparison.</title>
        <authorList>
            <person name="Zaburannyi N."/>
            <person name="Bunk B."/>
            <person name="Overmann J."/>
            <person name="Mueller R."/>
        </authorList>
    </citation>
    <scope>NUCLEOTIDE SEQUENCE [LARGE SCALE GENOMIC DNA]</scope>
    <source>
        <strain evidence="1 2">So ce26</strain>
    </source>
</reference>
<protein>
    <submittedName>
        <fullName evidence="1">Uncharacterized protein</fullName>
    </submittedName>
</protein>
<dbReference type="EMBL" id="CP012673">
    <property type="protein sequence ID" value="AUX43650.1"/>
    <property type="molecule type" value="Genomic_DNA"/>
</dbReference>
<name>A0A2L0EWH5_SORCE</name>
<sequence>MTRDLCATLKAVGISLVGESPYLPMNVGTFDDVFRGHATDGWNGLLLVSHGAPPRKPGDAAVLRIGDLRTNWFLANAVPMNLNDKAVFLAICSGACEDAIWVLLREQLALTITGSNTSLSGREVREFFPAFLIDVDQASKAHGQITPEALRVAAERHAGRANNKIKVLSAVGFAKE</sequence>
<organism evidence="1 2">
    <name type="scientific">Sorangium cellulosum</name>
    <name type="common">Polyangium cellulosum</name>
    <dbReference type="NCBI Taxonomy" id="56"/>
    <lineage>
        <taxon>Bacteria</taxon>
        <taxon>Pseudomonadati</taxon>
        <taxon>Myxococcota</taxon>
        <taxon>Polyangia</taxon>
        <taxon>Polyangiales</taxon>
        <taxon>Polyangiaceae</taxon>
        <taxon>Sorangium</taxon>
    </lineage>
</organism>
<evidence type="ECO:0000313" key="2">
    <source>
        <dbReference type="Proteomes" id="UP000238348"/>
    </source>
</evidence>
<evidence type="ECO:0000313" key="1">
    <source>
        <dbReference type="EMBL" id="AUX43650.1"/>
    </source>
</evidence>
<gene>
    <name evidence="1" type="ORF">SOCE26_051020</name>
</gene>
<dbReference type="Proteomes" id="UP000238348">
    <property type="component" value="Chromosome"/>
</dbReference>